<comment type="catalytic activity">
    <reaction evidence="7 8">
        <text>cytidine(34) in tRNA(Ile2) + L-lysine + ATP = lysidine(34) in tRNA(Ile2) + AMP + diphosphate + H(+)</text>
        <dbReference type="Rhea" id="RHEA:43744"/>
        <dbReference type="Rhea" id="RHEA-COMP:10625"/>
        <dbReference type="Rhea" id="RHEA-COMP:10670"/>
        <dbReference type="ChEBI" id="CHEBI:15378"/>
        <dbReference type="ChEBI" id="CHEBI:30616"/>
        <dbReference type="ChEBI" id="CHEBI:32551"/>
        <dbReference type="ChEBI" id="CHEBI:33019"/>
        <dbReference type="ChEBI" id="CHEBI:82748"/>
        <dbReference type="ChEBI" id="CHEBI:83665"/>
        <dbReference type="ChEBI" id="CHEBI:456215"/>
        <dbReference type="EC" id="6.3.4.19"/>
    </reaction>
</comment>
<dbReference type="GO" id="GO:0005737">
    <property type="term" value="C:cytoplasm"/>
    <property type="evidence" value="ECO:0007669"/>
    <property type="project" value="UniProtKB-SubCell"/>
</dbReference>
<dbReference type="SUPFAM" id="SSF82829">
    <property type="entry name" value="MesJ substrate recognition domain-like"/>
    <property type="match status" value="1"/>
</dbReference>
<keyword evidence="5 8" id="KW-0547">Nucleotide-binding</keyword>
<dbReference type="Proteomes" id="UP000277236">
    <property type="component" value="Unassembled WGS sequence"/>
</dbReference>
<evidence type="ECO:0000256" key="5">
    <source>
        <dbReference type="ARBA" id="ARBA00022741"/>
    </source>
</evidence>
<evidence type="ECO:0000256" key="7">
    <source>
        <dbReference type="ARBA" id="ARBA00048539"/>
    </source>
</evidence>
<dbReference type="EMBL" id="RBRE01000103">
    <property type="protein sequence ID" value="RMQ40058.1"/>
    <property type="molecule type" value="Genomic_DNA"/>
</dbReference>
<dbReference type="NCBIfam" id="TIGR02432">
    <property type="entry name" value="lysidine_TilS_N"/>
    <property type="match status" value="1"/>
</dbReference>
<dbReference type="GO" id="GO:0032267">
    <property type="term" value="F:tRNA(Ile)-lysidine synthase activity"/>
    <property type="evidence" value="ECO:0007669"/>
    <property type="project" value="UniProtKB-EC"/>
</dbReference>
<dbReference type="SUPFAM" id="SSF56037">
    <property type="entry name" value="PheT/TilS domain"/>
    <property type="match status" value="1"/>
</dbReference>
<dbReference type="InterPro" id="IPR012795">
    <property type="entry name" value="tRNA_Ile_lys_synt_N"/>
</dbReference>
<dbReference type="Gene3D" id="1.20.59.20">
    <property type="match status" value="1"/>
</dbReference>
<comment type="subcellular location">
    <subcellularLocation>
        <location evidence="1 8">Cytoplasm</location>
    </subcellularLocation>
</comment>
<comment type="domain">
    <text evidence="8">The N-terminal region contains the highly conserved SGGXDS motif, predicted to be a P-loop motif involved in ATP binding.</text>
</comment>
<dbReference type="SUPFAM" id="SSF52402">
    <property type="entry name" value="Adenine nucleotide alpha hydrolases-like"/>
    <property type="match status" value="1"/>
</dbReference>
<evidence type="ECO:0000256" key="8">
    <source>
        <dbReference type="HAMAP-Rule" id="MF_01161"/>
    </source>
</evidence>
<evidence type="ECO:0000256" key="2">
    <source>
        <dbReference type="ARBA" id="ARBA00022490"/>
    </source>
</evidence>
<evidence type="ECO:0000256" key="1">
    <source>
        <dbReference type="ARBA" id="ARBA00004496"/>
    </source>
</evidence>
<protein>
    <recommendedName>
        <fullName evidence="8">tRNA(Ile)-lysidine synthase</fullName>
        <ecNumber evidence="8">6.3.4.19</ecNumber>
    </recommendedName>
    <alternativeName>
        <fullName evidence="8">tRNA(Ile)-2-lysyl-cytidine synthase</fullName>
    </alternativeName>
    <alternativeName>
        <fullName evidence="8">tRNA(Ile)-lysidine synthetase</fullName>
    </alternativeName>
</protein>
<dbReference type="PANTHER" id="PTHR43033">
    <property type="entry name" value="TRNA(ILE)-LYSIDINE SYNTHASE-RELATED"/>
    <property type="match status" value="1"/>
</dbReference>
<evidence type="ECO:0000256" key="6">
    <source>
        <dbReference type="ARBA" id="ARBA00022840"/>
    </source>
</evidence>
<dbReference type="HAMAP" id="MF_01161">
    <property type="entry name" value="tRNA_Ile_lys_synt"/>
    <property type="match status" value="1"/>
</dbReference>
<organism evidence="10 11">
    <name type="scientific">Pseudomonas cichorii</name>
    <dbReference type="NCBI Taxonomy" id="36746"/>
    <lineage>
        <taxon>Bacteria</taxon>
        <taxon>Pseudomonadati</taxon>
        <taxon>Pseudomonadota</taxon>
        <taxon>Gammaproteobacteria</taxon>
        <taxon>Pseudomonadales</taxon>
        <taxon>Pseudomonadaceae</taxon>
        <taxon>Pseudomonas</taxon>
    </lineage>
</organism>
<comment type="similarity">
    <text evidence="8">Belongs to the tRNA(Ile)-lysidine synthase family.</text>
</comment>
<dbReference type="SMART" id="SM00977">
    <property type="entry name" value="TilS_C"/>
    <property type="match status" value="1"/>
</dbReference>
<dbReference type="GO" id="GO:0006400">
    <property type="term" value="P:tRNA modification"/>
    <property type="evidence" value="ECO:0007669"/>
    <property type="project" value="UniProtKB-UniRule"/>
</dbReference>
<comment type="caution">
    <text evidence="10">The sequence shown here is derived from an EMBL/GenBank/DDBJ whole genome shotgun (WGS) entry which is preliminary data.</text>
</comment>
<dbReference type="InterPro" id="IPR012796">
    <property type="entry name" value="Lysidine-tRNA-synth_C"/>
</dbReference>
<dbReference type="Gene3D" id="3.40.50.620">
    <property type="entry name" value="HUPs"/>
    <property type="match status" value="1"/>
</dbReference>
<keyword evidence="6 8" id="KW-0067">ATP-binding</keyword>
<feature type="domain" description="Lysidine-tRNA(Ile) synthetase C-terminal" evidence="9">
    <location>
        <begin position="371"/>
        <end position="439"/>
    </location>
</feature>
<evidence type="ECO:0000256" key="4">
    <source>
        <dbReference type="ARBA" id="ARBA00022694"/>
    </source>
</evidence>
<evidence type="ECO:0000313" key="11">
    <source>
        <dbReference type="Proteomes" id="UP000277236"/>
    </source>
</evidence>
<keyword evidence="3 8" id="KW-0436">Ligase</keyword>
<reference evidence="10 11" key="1">
    <citation type="submission" date="2018-08" db="EMBL/GenBank/DDBJ databases">
        <title>Recombination of ecologically and evolutionarily significant loci maintains genetic cohesion in the Pseudomonas syringae species complex.</title>
        <authorList>
            <person name="Dillon M."/>
            <person name="Thakur S."/>
            <person name="Almeida R.N.D."/>
            <person name="Weir B.S."/>
            <person name="Guttman D.S."/>
        </authorList>
    </citation>
    <scope>NUCLEOTIDE SEQUENCE [LARGE SCALE GENOMIC DNA]</scope>
    <source>
        <strain evidence="10 11">ICMP 3353</strain>
    </source>
</reference>
<dbReference type="EC" id="6.3.4.19" evidence="8"/>
<dbReference type="OrthoDB" id="9807403at2"/>
<dbReference type="GO" id="GO:0005524">
    <property type="term" value="F:ATP binding"/>
    <property type="evidence" value="ECO:0007669"/>
    <property type="project" value="UniProtKB-UniRule"/>
</dbReference>
<dbReference type="Pfam" id="PF01171">
    <property type="entry name" value="ATP_bind_3"/>
    <property type="match status" value="1"/>
</dbReference>
<proteinExistence type="inferred from homology"/>
<evidence type="ECO:0000256" key="3">
    <source>
        <dbReference type="ARBA" id="ARBA00022598"/>
    </source>
</evidence>
<dbReference type="NCBIfam" id="TIGR02433">
    <property type="entry name" value="lysidine_TilS_C"/>
    <property type="match status" value="1"/>
</dbReference>
<dbReference type="InterPro" id="IPR011063">
    <property type="entry name" value="TilS/TtcA_N"/>
</dbReference>
<keyword evidence="4 8" id="KW-0819">tRNA processing</keyword>
<dbReference type="InterPro" id="IPR015262">
    <property type="entry name" value="tRNA_Ile_lys_synt_subst-bd"/>
</dbReference>
<comment type="function">
    <text evidence="8">Ligates lysine onto the cytidine present at position 34 of the AUA codon-specific tRNA(Ile) that contains the anticodon CAU, in an ATP-dependent manner. Cytidine is converted to lysidine, thus changing the amino acid specificity of the tRNA from methionine to isoleucine.</text>
</comment>
<evidence type="ECO:0000313" key="10">
    <source>
        <dbReference type="EMBL" id="RMQ40058.1"/>
    </source>
</evidence>
<feature type="binding site" evidence="8">
    <location>
        <begin position="37"/>
        <end position="42"/>
    </location>
    <ligand>
        <name>ATP</name>
        <dbReference type="ChEBI" id="CHEBI:30616"/>
    </ligand>
</feature>
<dbReference type="Pfam" id="PF11734">
    <property type="entry name" value="TilS_C"/>
    <property type="match status" value="1"/>
</dbReference>
<gene>
    <name evidence="8" type="primary">tilS</name>
    <name evidence="10" type="ORF">ALQ04_02625</name>
</gene>
<sequence length="449" mass="49533">MNPLLRGSSVYRDDLPARLLQALAPWRNAPVWHVGFSGGLDSTVLLHLLAELATRASLPPLNAIHIHHGLQSAADAWPDHCRQVCLKLGIALQVVAVQVRPGASLEQAAREVRYGAFTKALREGELLLTAQHRDDQAETLLFRLLRGAGVRGLACMAPSRPLGAGQLLRPLLSVSRAELEAYAQRHALSWIEDPSNDHQQFSRNFLRRQVMPLLTSRWPQASASMARTAEHMGEAEQLLSELATQDLASAKPATDFAWLGMPVLALAPLAGLSLARQRNALRHWLAALTRLPDSDHWAGWESLCHAVEGARPVWRLADGELHRGEGHIWWLSGSWLQAPGALPTWPEAGDKLTLPGNGQLSIEGERPLGPLQIRYRQGGEIMQLQGRGHRDLKRLLNEQGVPLFVRGRLPLLYRGDELLAVANLPGLDGLRHGNWRLHWLAPTSDQSLS</sequence>
<accession>A0A3M4LEY1</accession>
<name>A0A3M4LEY1_PSECI</name>
<dbReference type="AlphaFoldDB" id="A0A3M4LEY1"/>
<dbReference type="Pfam" id="PF09179">
    <property type="entry name" value="TilS"/>
    <property type="match status" value="1"/>
</dbReference>
<evidence type="ECO:0000259" key="9">
    <source>
        <dbReference type="SMART" id="SM00977"/>
    </source>
</evidence>
<dbReference type="InterPro" id="IPR014729">
    <property type="entry name" value="Rossmann-like_a/b/a_fold"/>
</dbReference>
<dbReference type="PANTHER" id="PTHR43033:SF1">
    <property type="entry name" value="TRNA(ILE)-LYSIDINE SYNTHASE-RELATED"/>
    <property type="match status" value="1"/>
</dbReference>
<keyword evidence="2 8" id="KW-0963">Cytoplasm</keyword>
<dbReference type="CDD" id="cd01992">
    <property type="entry name" value="TilS_N"/>
    <property type="match status" value="1"/>
</dbReference>
<dbReference type="InterPro" id="IPR012094">
    <property type="entry name" value="tRNA_Ile_lys_synt"/>
</dbReference>